<dbReference type="CDD" id="cd00229">
    <property type="entry name" value="SGNH_hydrolase"/>
    <property type="match status" value="1"/>
</dbReference>
<dbReference type="InterPro" id="IPR036514">
    <property type="entry name" value="SGNH_hydro_sf"/>
</dbReference>
<feature type="domain" description="SGNH hydrolase-type esterase" evidence="1">
    <location>
        <begin position="682"/>
        <end position="851"/>
    </location>
</feature>
<dbReference type="InterPro" id="IPR040775">
    <property type="entry name" value="Tail_spike_N"/>
</dbReference>
<dbReference type="InterPro" id="IPR013830">
    <property type="entry name" value="SGNH_hydro"/>
</dbReference>
<evidence type="ECO:0000259" key="2">
    <source>
        <dbReference type="Pfam" id="PF18668"/>
    </source>
</evidence>
<evidence type="ECO:0000313" key="3">
    <source>
        <dbReference type="EMBL" id="SBA30582.1"/>
    </source>
</evidence>
<gene>
    <name evidence="3" type="ORF">CITRO92_4577</name>
</gene>
<dbReference type="Pfam" id="PF18668">
    <property type="entry name" value="Tail_spike_N"/>
    <property type="match status" value="1"/>
</dbReference>
<dbReference type="Proteomes" id="UP000245995">
    <property type="component" value="Chromosome CITRO92"/>
</dbReference>
<accession>A0AAX2BPT8</accession>
<name>A0AAX2BPT8_CITAM</name>
<evidence type="ECO:0000259" key="1">
    <source>
        <dbReference type="Pfam" id="PF13472"/>
    </source>
</evidence>
<protein>
    <recommendedName>
        <fullName evidence="5">SGNH hydrolase-type esterase domain-containing protein</fullName>
    </recommendedName>
</protein>
<dbReference type="InterPro" id="IPR051532">
    <property type="entry name" value="Ester_Hydrolysis_Enzymes"/>
</dbReference>
<dbReference type="Gene3D" id="3.40.50.1110">
    <property type="entry name" value="SGNH hydrolase"/>
    <property type="match status" value="1"/>
</dbReference>
<evidence type="ECO:0008006" key="5">
    <source>
        <dbReference type="Google" id="ProtNLM"/>
    </source>
</evidence>
<sequence>MGLHARWAHKLSGDNDMTVSTEVDHNEYTGNGVTTTFPYTFRIFQKSDLVVQVVDLDENITLLVLDTDYTVTGAGGYTGGNVILTAALTNGYQISISRDLPVTQETDLRNQGKFFAEVHEDAFDKLTMLVQQSRSWFNLALRKPSFNVNYYDALNNFIRNLRDPLLPQDAATKNYIDDLYLELSTLVSTIIDTLENGLYGYNTKRSFELGNTLDYPNDILLQESSGEWFRWDGTLPKVVPPDSTPESTGGIGSGKWLSVGDASLRSDLASSNGASFIGDKYFGTLENYLDNNVVKLTFSTVADLRAGVLSNAHHVVFDSSYNGMMVEWSGYYSKNDGGGNIGVIRSGSATDDGGHIFSIASGMYVESLYPTRARQWGIKYDGVTDSLTRYNAARTYLSGIGEALYFDGAGTVFFSGGRPDLSGLKIHADEGITFNIDENPNTKDLLLLTNLRISNPVSGTTLIKPANTFIDLKELYNVAPGLVNMSLNENSSIIDLTTWTQAVYNVSTGSISGSGTGTVTPSQVTWAADFSANPQVLYPASFENGALYEMNAFTSGLSESCGVFIKTSNLVIYASVTVASATLSVRGFNFLGTQTINESYTLPNGGAYGWVNNQQVNLGFVVNDSVMTFILNGLPVYRFNGTVVNAGFILSQAGDATGVIFLDCLKTSNYKARVKRPLNIGVIGDSISYGAWCSNDITKLLPSFIQNSDNVGKVSITNYAVSGTSSSYWSTGEGSTIDYSSHNVVLCMIGTNDQQGGTAVAQYVTNVQTIANKIVAAGAIPVFGIFPIFTVEANSGIHGVTTANYAAHAKYTHALKKFCIQNGYEFADMRRNFGANIGWYGDNIHPTVEGQISIMASWTEALTRMLKNKKGYLQ</sequence>
<dbReference type="PANTHER" id="PTHR30383">
    <property type="entry name" value="THIOESTERASE 1/PROTEASE 1/LYSOPHOSPHOLIPASE L1"/>
    <property type="match status" value="1"/>
</dbReference>
<evidence type="ECO:0000313" key="4">
    <source>
        <dbReference type="Proteomes" id="UP000245995"/>
    </source>
</evidence>
<proteinExistence type="predicted"/>
<dbReference type="SUPFAM" id="SSF52266">
    <property type="entry name" value="SGNH hydrolase"/>
    <property type="match status" value="1"/>
</dbReference>
<organism evidence="3 4">
    <name type="scientific">Citrobacter amalonaticus</name>
    <dbReference type="NCBI Taxonomy" id="35703"/>
    <lineage>
        <taxon>Bacteria</taxon>
        <taxon>Pseudomonadati</taxon>
        <taxon>Pseudomonadota</taxon>
        <taxon>Gammaproteobacteria</taxon>
        <taxon>Enterobacterales</taxon>
        <taxon>Enterobacteriaceae</taxon>
        <taxon>Citrobacter</taxon>
    </lineage>
</organism>
<dbReference type="GO" id="GO:0004622">
    <property type="term" value="F:phosphatidylcholine lysophospholipase activity"/>
    <property type="evidence" value="ECO:0007669"/>
    <property type="project" value="TreeGrafter"/>
</dbReference>
<feature type="domain" description="Tail spike TSP1/Gp66 N-terminal" evidence="2">
    <location>
        <begin position="201"/>
        <end position="261"/>
    </location>
</feature>
<dbReference type="Pfam" id="PF13472">
    <property type="entry name" value="Lipase_GDSL_2"/>
    <property type="match status" value="1"/>
</dbReference>
<dbReference type="Gene3D" id="2.10.10.80">
    <property type="match status" value="1"/>
</dbReference>
<dbReference type="AlphaFoldDB" id="A0AAX2BPT8"/>
<dbReference type="EMBL" id="LT556085">
    <property type="protein sequence ID" value="SBA30582.1"/>
    <property type="molecule type" value="Genomic_DNA"/>
</dbReference>
<reference evidence="3 4" key="1">
    <citation type="submission" date="2016-04" db="EMBL/GenBank/DDBJ databases">
        <authorList>
            <person name="Regsiter A."/>
            <person name="William W."/>
        </authorList>
    </citation>
    <scope>NUCLEOTIDE SEQUENCE [LARGE SCALE GENOMIC DNA]</scope>
    <source>
        <strain evidence="3 4">92</strain>
    </source>
</reference>
<dbReference type="PANTHER" id="PTHR30383:SF5">
    <property type="entry name" value="SGNH HYDROLASE-TYPE ESTERASE DOMAIN-CONTAINING PROTEIN"/>
    <property type="match status" value="1"/>
</dbReference>